<dbReference type="AlphaFoldDB" id="A0A9Q0STE6"/>
<evidence type="ECO:0000259" key="1">
    <source>
        <dbReference type="Pfam" id="PF00076"/>
    </source>
</evidence>
<gene>
    <name evidence="2" type="ORF">OIU74_017242</name>
</gene>
<dbReference type="InterPro" id="IPR012677">
    <property type="entry name" value="Nucleotide-bd_a/b_plait_sf"/>
</dbReference>
<dbReference type="GO" id="GO:0003723">
    <property type="term" value="F:RNA binding"/>
    <property type="evidence" value="ECO:0007669"/>
    <property type="project" value="InterPro"/>
</dbReference>
<sequence>MRPIFCGNFEYDARQTELERLFKRYGRVERVDMKS</sequence>
<dbReference type="InterPro" id="IPR035979">
    <property type="entry name" value="RBD_domain_sf"/>
</dbReference>
<dbReference type="EMBL" id="JAPFFM010000019">
    <property type="protein sequence ID" value="KAJ6688695.1"/>
    <property type="molecule type" value="Genomic_DNA"/>
</dbReference>
<evidence type="ECO:0000313" key="2">
    <source>
        <dbReference type="EMBL" id="KAJ6688695.1"/>
    </source>
</evidence>
<evidence type="ECO:0000313" key="3">
    <source>
        <dbReference type="Proteomes" id="UP001151752"/>
    </source>
</evidence>
<feature type="domain" description="RRM" evidence="1">
    <location>
        <begin position="4"/>
        <end position="34"/>
    </location>
</feature>
<keyword evidence="3" id="KW-1185">Reference proteome</keyword>
<organism evidence="2 3">
    <name type="scientific">Salix koriyanagi</name>
    <dbReference type="NCBI Taxonomy" id="2511006"/>
    <lineage>
        <taxon>Eukaryota</taxon>
        <taxon>Viridiplantae</taxon>
        <taxon>Streptophyta</taxon>
        <taxon>Embryophyta</taxon>
        <taxon>Tracheophyta</taxon>
        <taxon>Spermatophyta</taxon>
        <taxon>Magnoliopsida</taxon>
        <taxon>eudicotyledons</taxon>
        <taxon>Gunneridae</taxon>
        <taxon>Pentapetalae</taxon>
        <taxon>rosids</taxon>
        <taxon>fabids</taxon>
        <taxon>Malpighiales</taxon>
        <taxon>Salicaceae</taxon>
        <taxon>Saliceae</taxon>
        <taxon>Salix</taxon>
    </lineage>
</organism>
<dbReference type="InterPro" id="IPR000504">
    <property type="entry name" value="RRM_dom"/>
</dbReference>
<dbReference type="Pfam" id="PF00076">
    <property type="entry name" value="RRM_1"/>
    <property type="match status" value="1"/>
</dbReference>
<dbReference type="Proteomes" id="UP001151752">
    <property type="component" value="Chromosome 15W"/>
</dbReference>
<proteinExistence type="predicted"/>
<dbReference type="Gene3D" id="3.30.70.330">
    <property type="match status" value="1"/>
</dbReference>
<name>A0A9Q0STE6_9ROSI</name>
<comment type="caution">
    <text evidence="2">The sequence shown here is derived from an EMBL/GenBank/DDBJ whole genome shotgun (WGS) entry which is preliminary data.</text>
</comment>
<protein>
    <recommendedName>
        <fullName evidence="1">RRM domain-containing protein</fullName>
    </recommendedName>
</protein>
<dbReference type="SUPFAM" id="SSF54928">
    <property type="entry name" value="RNA-binding domain, RBD"/>
    <property type="match status" value="1"/>
</dbReference>
<reference evidence="2" key="2">
    <citation type="journal article" date="2023" name="Int. J. Mol. Sci.">
        <title>De Novo Assembly and Annotation of 11 Diverse Shrub Willow (Salix) Genomes Reveals Novel Gene Organization in Sex-Linked Regions.</title>
        <authorList>
            <person name="Hyden B."/>
            <person name="Feng K."/>
            <person name="Yates T.B."/>
            <person name="Jawdy S."/>
            <person name="Cereghino C."/>
            <person name="Smart L.B."/>
            <person name="Muchero W."/>
        </authorList>
    </citation>
    <scope>NUCLEOTIDE SEQUENCE</scope>
    <source>
        <tissue evidence="2">Shoot tip</tissue>
    </source>
</reference>
<accession>A0A9Q0STE6</accession>
<feature type="non-terminal residue" evidence="2">
    <location>
        <position position="35"/>
    </location>
</feature>
<reference evidence="2" key="1">
    <citation type="submission" date="2022-11" db="EMBL/GenBank/DDBJ databases">
        <authorList>
            <person name="Hyden B.L."/>
            <person name="Feng K."/>
            <person name="Yates T."/>
            <person name="Jawdy S."/>
            <person name="Smart L.B."/>
            <person name="Muchero W."/>
        </authorList>
    </citation>
    <scope>NUCLEOTIDE SEQUENCE</scope>
    <source>
        <tissue evidence="2">Shoot tip</tissue>
    </source>
</reference>